<feature type="active site" description="Nucleophile" evidence="7">
    <location>
        <position position="105"/>
    </location>
</feature>
<dbReference type="GO" id="GO:0010411">
    <property type="term" value="P:xyloglucan metabolic process"/>
    <property type="evidence" value="ECO:0007669"/>
    <property type="project" value="InterPro"/>
</dbReference>
<keyword evidence="2 8" id="KW-0378">Hydrolase</keyword>
<evidence type="ECO:0000256" key="5">
    <source>
        <dbReference type="ARBA" id="ARBA00023295"/>
    </source>
</evidence>
<dbReference type="Pfam" id="PF06955">
    <property type="entry name" value="XET_C"/>
    <property type="match status" value="1"/>
</dbReference>
<dbReference type="Proteomes" id="UP000504604">
    <property type="component" value="Linkage group LG8"/>
</dbReference>
<dbReference type="GO" id="GO:0071555">
    <property type="term" value="P:cell wall organization"/>
    <property type="evidence" value="ECO:0007669"/>
    <property type="project" value="UniProtKB-KW"/>
</dbReference>
<dbReference type="FunCoup" id="A0A6I9TR27">
    <property type="interactions" value="15"/>
</dbReference>
<dbReference type="PROSITE" id="PS51762">
    <property type="entry name" value="GH16_2"/>
    <property type="match status" value="1"/>
</dbReference>
<keyword evidence="3" id="KW-1015">Disulfide bond</keyword>
<evidence type="ECO:0000256" key="7">
    <source>
        <dbReference type="PIRSR" id="PIRSR005604-1"/>
    </source>
</evidence>
<dbReference type="InterPro" id="IPR008263">
    <property type="entry name" value="GH16_AS"/>
</dbReference>
<dbReference type="InterPro" id="IPR044791">
    <property type="entry name" value="Beta-glucanase/XTH"/>
</dbReference>
<evidence type="ECO:0000256" key="2">
    <source>
        <dbReference type="ARBA" id="ARBA00022801"/>
    </source>
</evidence>
<keyword evidence="5 8" id="KW-0326">Glycosidase</keyword>
<dbReference type="CDD" id="cd02176">
    <property type="entry name" value="GH16_XET"/>
    <property type="match status" value="1"/>
</dbReference>
<dbReference type="RefSeq" id="XP_011088148.2">
    <property type="nucleotide sequence ID" value="XM_011089846.2"/>
</dbReference>
<keyword evidence="8" id="KW-0961">Cell wall biogenesis/degradation</keyword>
<dbReference type="KEGG" id="sind:105169456"/>
<evidence type="ECO:0000313" key="11">
    <source>
        <dbReference type="RefSeq" id="XP_011088148.2"/>
    </source>
</evidence>
<comment type="function">
    <text evidence="8">Catalyzes xyloglucan endohydrolysis (XEH) and/or endotransglycosylation (XET). Cleaves and religates xyloglucan polymers, an essential constituent of the primary cell wall, and thereby participates in cell wall construction of growing tissues.</text>
</comment>
<dbReference type="GO" id="GO:0004553">
    <property type="term" value="F:hydrolase activity, hydrolyzing O-glycosyl compounds"/>
    <property type="evidence" value="ECO:0007669"/>
    <property type="project" value="InterPro"/>
</dbReference>
<evidence type="ECO:0000256" key="6">
    <source>
        <dbReference type="ARBA" id="ARBA00038488"/>
    </source>
</evidence>
<feature type="chain" id="PRO_5027137399" description="Xyloglucan endotransglucosylase/hydrolase" evidence="8">
    <location>
        <begin position="24"/>
        <end position="293"/>
    </location>
</feature>
<dbReference type="FunFam" id="2.60.120.200:FF:000025">
    <property type="entry name" value="Xyloglucan endotransglucosylase/hydrolase"/>
    <property type="match status" value="1"/>
</dbReference>
<evidence type="ECO:0000256" key="8">
    <source>
        <dbReference type="RuleBase" id="RU361120"/>
    </source>
</evidence>
<sequence length="293" mass="34197">MMNNFFITSFVLVACFCVVWTRASVVSTGDFNRDFFVTWSPNHVKTSADGRNRSLILDKDSGSGFASNDMFLFGQFDMQIKLVPGNSAGTVVAFYLTSNQPNRDEIDFEFLGNVAGQPYILQTNVYANGFDGREQRIRLWFDPTKDFHTYSVLWNLHQIVFMVDWVPIRTYRNHADKGVAYPRWQPMGLQMSIWNGDSWATSGGKVKTDWAQGPFVASFRNHKIDACIWKGNPRFCRAQSPTNWWNKDSFSSLNWAQRRLFRWVRKYYLIYDYCQDNKRFNNSLPKECLLTKY</sequence>
<feature type="signal peptide" evidence="8">
    <location>
        <begin position="1"/>
        <end position="23"/>
    </location>
</feature>
<keyword evidence="4" id="KW-0325">Glycoprotein</keyword>
<evidence type="ECO:0000256" key="1">
    <source>
        <dbReference type="ARBA" id="ARBA00022679"/>
    </source>
</evidence>
<keyword evidence="8" id="KW-0134">Cell wall</keyword>
<organism evidence="10 11">
    <name type="scientific">Sesamum indicum</name>
    <name type="common">Oriental sesame</name>
    <name type="synonym">Sesamum orientale</name>
    <dbReference type="NCBI Taxonomy" id="4182"/>
    <lineage>
        <taxon>Eukaryota</taxon>
        <taxon>Viridiplantae</taxon>
        <taxon>Streptophyta</taxon>
        <taxon>Embryophyta</taxon>
        <taxon>Tracheophyta</taxon>
        <taxon>Spermatophyta</taxon>
        <taxon>Magnoliopsida</taxon>
        <taxon>eudicotyledons</taxon>
        <taxon>Gunneridae</taxon>
        <taxon>Pentapetalae</taxon>
        <taxon>asterids</taxon>
        <taxon>lamiids</taxon>
        <taxon>Lamiales</taxon>
        <taxon>Pedaliaceae</taxon>
        <taxon>Sesamum</taxon>
    </lineage>
</organism>
<evidence type="ECO:0000256" key="4">
    <source>
        <dbReference type="ARBA" id="ARBA00023180"/>
    </source>
</evidence>
<keyword evidence="8" id="KW-0732">Signal</keyword>
<dbReference type="SUPFAM" id="SSF49899">
    <property type="entry name" value="Concanavalin A-like lectins/glucanases"/>
    <property type="match status" value="1"/>
</dbReference>
<dbReference type="GO" id="GO:0048046">
    <property type="term" value="C:apoplast"/>
    <property type="evidence" value="ECO:0007669"/>
    <property type="project" value="UniProtKB-SubCell"/>
</dbReference>
<dbReference type="InParanoid" id="A0A6I9TR27"/>
<comment type="similarity">
    <text evidence="6">Belongs to the glycosyl hydrolase 16 family. XTH group 1 subfamily.</text>
</comment>
<dbReference type="InterPro" id="IPR013320">
    <property type="entry name" value="ConA-like_dom_sf"/>
</dbReference>
<keyword evidence="8" id="KW-0964">Secreted</keyword>
<name>A0A6I9TR27_SESIN</name>
<dbReference type="Gene3D" id="2.60.120.200">
    <property type="match status" value="1"/>
</dbReference>
<evidence type="ECO:0000259" key="9">
    <source>
        <dbReference type="PROSITE" id="PS51762"/>
    </source>
</evidence>
<dbReference type="GeneID" id="105169456"/>
<protein>
    <recommendedName>
        <fullName evidence="8">Xyloglucan endotransglucosylase/hydrolase</fullName>
        <ecNumber evidence="8">2.4.1.207</ecNumber>
    </recommendedName>
</protein>
<gene>
    <name evidence="11" type="primary">LOC105169456</name>
</gene>
<comment type="PTM">
    <text evidence="8">Contains at least one intrachain disulfide bond essential for its enzymatic activity.</text>
</comment>
<dbReference type="EC" id="2.4.1.207" evidence="8"/>
<keyword evidence="1 8" id="KW-0808">Transferase</keyword>
<comment type="subcellular location">
    <subcellularLocation>
        <location evidence="8">Secreted</location>
        <location evidence="8">Cell wall</location>
    </subcellularLocation>
    <subcellularLocation>
        <location evidence="8">Secreted</location>
        <location evidence="8">Extracellular space</location>
        <location evidence="8">Apoplast</location>
    </subcellularLocation>
</comment>
<dbReference type="Gramene" id="SIN_1023141.t">
    <property type="protein sequence ID" value="SIN_1023141.t"/>
    <property type="gene ID" value="SIN_1023141"/>
</dbReference>
<dbReference type="PANTHER" id="PTHR31062">
    <property type="entry name" value="XYLOGLUCAN ENDOTRANSGLUCOSYLASE/HYDROLASE PROTEIN 8-RELATED"/>
    <property type="match status" value="1"/>
</dbReference>
<keyword evidence="10" id="KW-1185">Reference proteome</keyword>
<evidence type="ECO:0000256" key="3">
    <source>
        <dbReference type="ARBA" id="ARBA00023157"/>
    </source>
</evidence>
<proteinExistence type="inferred from homology"/>
<evidence type="ECO:0000313" key="10">
    <source>
        <dbReference type="Proteomes" id="UP000504604"/>
    </source>
</evidence>
<dbReference type="AlphaFoldDB" id="A0A6I9TR27"/>
<feature type="active site" description="Proton donor" evidence="7">
    <location>
        <position position="109"/>
    </location>
</feature>
<feature type="domain" description="GH16" evidence="9">
    <location>
        <begin position="18"/>
        <end position="219"/>
    </location>
</feature>
<dbReference type="PIRSF" id="PIRSF005604">
    <property type="entry name" value="XET"/>
    <property type="match status" value="1"/>
</dbReference>
<dbReference type="InterPro" id="IPR000757">
    <property type="entry name" value="Beta-glucanase-like"/>
</dbReference>
<dbReference type="PROSITE" id="PS01034">
    <property type="entry name" value="GH16_1"/>
    <property type="match status" value="1"/>
</dbReference>
<dbReference type="OrthoDB" id="4781at2759"/>
<dbReference type="GO" id="GO:0042546">
    <property type="term" value="P:cell wall biogenesis"/>
    <property type="evidence" value="ECO:0007669"/>
    <property type="project" value="InterPro"/>
</dbReference>
<dbReference type="InterPro" id="IPR016455">
    <property type="entry name" value="XTH"/>
</dbReference>
<keyword evidence="8" id="KW-0052">Apoplast</keyword>
<accession>A0A6I9TR27</accession>
<dbReference type="InterPro" id="IPR010713">
    <property type="entry name" value="XET_C"/>
</dbReference>
<dbReference type="Pfam" id="PF00722">
    <property type="entry name" value="Glyco_hydro_16"/>
    <property type="match status" value="1"/>
</dbReference>
<dbReference type="GO" id="GO:0016762">
    <property type="term" value="F:xyloglucan:xyloglucosyl transferase activity"/>
    <property type="evidence" value="ECO:0007669"/>
    <property type="project" value="UniProtKB-EC"/>
</dbReference>
<reference evidence="11" key="1">
    <citation type="submission" date="2025-08" db="UniProtKB">
        <authorList>
            <consortium name="RefSeq"/>
        </authorList>
    </citation>
    <scope>IDENTIFICATION</scope>
</reference>